<reference evidence="2" key="1">
    <citation type="journal article" date="2013" name="Environ. Microbiol.">
        <title>Microbiota from the distal guts of lean and obese adolescents exhibit partial functional redundancy besides clear differences in community structure.</title>
        <authorList>
            <person name="Ferrer M."/>
            <person name="Ruiz A."/>
            <person name="Lanza F."/>
            <person name="Haange S.B."/>
            <person name="Oberbach A."/>
            <person name="Till H."/>
            <person name="Bargiela R."/>
            <person name="Campoy C."/>
            <person name="Segura M.T."/>
            <person name="Richter M."/>
            <person name="von Bergen M."/>
            <person name="Seifert J."/>
            <person name="Suarez A."/>
        </authorList>
    </citation>
    <scope>NUCLEOTIDE SEQUENCE</scope>
</reference>
<dbReference type="PANTHER" id="PTHR11468">
    <property type="entry name" value="GLYCOGEN PHOSPHORYLASE"/>
    <property type="match status" value="1"/>
</dbReference>
<dbReference type="GO" id="GO:0005980">
    <property type="term" value="P:glycogen catabolic process"/>
    <property type="evidence" value="ECO:0007669"/>
    <property type="project" value="TreeGrafter"/>
</dbReference>
<evidence type="ECO:0000313" key="2">
    <source>
        <dbReference type="EMBL" id="EKC68386.1"/>
    </source>
</evidence>
<dbReference type="EC" id="2.4.1.1" evidence="2"/>
<dbReference type="GO" id="GO:0005737">
    <property type="term" value="C:cytoplasm"/>
    <property type="evidence" value="ECO:0007669"/>
    <property type="project" value="TreeGrafter"/>
</dbReference>
<comment type="caution">
    <text evidence="2">The sequence shown here is derived from an EMBL/GenBank/DDBJ whole genome shotgun (WGS) entry which is preliminary data.</text>
</comment>
<dbReference type="SUPFAM" id="SSF53756">
    <property type="entry name" value="UDP-Glycosyltransferase/glycogen phosphorylase"/>
    <property type="match status" value="1"/>
</dbReference>
<dbReference type="EMBL" id="AJWZ01003383">
    <property type="protein sequence ID" value="EKC68386.1"/>
    <property type="molecule type" value="Genomic_DNA"/>
</dbReference>
<organism evidence="2">
    <name type="scientific">human gut metagenome</name>
    <dbReference type="NCBI Taxonomy" id="408170"/>
    <lineage>
        <taxon>unclassified sequences</taxon>
        <taxon>metagenomes</taxon>
        <taxon>organismal metagenomes</taxon>
    </lineage>
</organism>
<evidence type="ECO:0000256" key="1">
    <source>
        <dbReference type="ARBA" id="ARBA00006047"/>
    </source>
</evidence>
<dbReference type="Gene3D" id="3.40.50.2000">
    <property type="entry name" value="Glycogen Phosphorylase B"/>
    <property type="match status" value="1"/>
</dbReference>
<dbReference type="GO" id="GO:0008184">
    <property type="term" value="F:glycogen phosphorylase activity"/>
    <property type="evidence" value="ECO:0007669"/>
    <property type="project" value="InterPro"/>
</dbReference>
<dbReference type="GO" id="GO:0030170">
    <property type="term" value="F:pyridoxal phosphate binding"/>
    <property type="evidence" value="ECO:0007669"/>
    <property type="project" value="TreeGrafter"/>
</dbReference>
<dbReference type="InterPro" id="IPR000811">
    <property type="entry name" value="Glyco_trans_35"/>
</dbReference>
<dbReference type="PANTHER" id="PTHR11468:SF3">
    <property type="entry name" value="GLYCOGEN PHOSPHORYLASE, LIVER FORM"/>
    <property type="match status" value="1"/>
</dbReference>
<comment type="similarity">
    <text evidence="1">Belongs to the glycogen phosphorylase family.</text>
</comment>
<proteinExistence type="inferred from homology"/>
<name>K1UA28_9ZZZZ</name>
<feature type="non-terminal residue" evidence="2">
    <location>
        <position position="89"/>
    </location>
</feature>
<sequence length="89" mass="10270">MKSKDGIEVDTNSIFDIQIKRLHEYKRQLLNAFSILYIYFGIKDGSIKNFYPTTFIFGAKSAPGYMRAKAIIKYINEIGRLINADEEVN</sequence>
<dbReference type="AlphaFoldDB" id="K1UA28"/>
<gene>
    <name evidence="2" type="ORF">OBE_04962</name>
</gene>
<dbReference type="Pfam" id="PF00343">
    <property type="entry name" value="Phosphorylase"/>
    <property type="match status" value="1"/>
</dbReference>
<protein>
    <submittedName>
        <fullName evidence="2">Glycosyl transferase, family 35</fullName>
        <ecNumber evidence="2">2.4.1.1</ecNumber>
    </submittedName>
</protein>
<keyword evidence="2" id="KW-0328">Glycosyltransferase</keyword>
<keyword evidence="2" id="KW-0808">Transferase</keyword>
<accession>K1UA28</accession>